<dbReference type="SMART" id="SM00823">
    <property type="entry name" value="PKS_PP"/>
    <property type="match status" value="1"/>
</dbReference>
<dbReference type="GO" id="GO:0043041">
    <property type="term" value="P:amino acid activation for nonribosomal peptide biosynthetic process"/>
    <property type="evidence" value="ECO:0007669"/>
    <property type="project" value="TreeGrafter"/>
</dbReference>
<dbReference type="EMBL" id="VWNA01000001">
    <property type="protein sequence ID" value="MQT12552.1"/>
    <property type="molecule type" value="Genomic_DNA"/>
</dbReference>
<dbReference type="InterPro" id="IPR020806">
    <property type="entry name" value="PKS_PP-bd"/>
</dbReference>
<dbReference type="Pfam" id="PF00550">
    <property type="entry name" value="PP-binding"/>
    <property type="match status" value="1"/>
</dbReference>
<dbReference type="Gene3D" id="3.30.300.30">
    <property type="match status" value="1"/>
</dbReference>
<dbReference type="PROSITE" id="PS50075">
    <property type="entry name" value="CARRIER"/>
    <property type="match status" value="1"/>
</dbReference>
<dbReference type="FunFam" id="1.10.1200.10:FF:000016">
    <property type="entry name" value="Non-ribosomal peptide synthase"/>
    <property type="match status" value="1"/>
</dbReference>
<dbReference type="Gene3D" id="3.40.50.1820">
    <property type="entry name" value="alpha/beta hydrolase"/>
    <property type="match status" value="1"/>
</dbReference>
<dbReference type="PANTHER" id="PTHR45527">
    <property type="entry name" value="NONRIBOSOMAL PEPTIDE SYNTHETASE"/>
    <property type="match status" value="1"/>
</dbReference>
<dbReference type="Gene3D" id="3.30.559.10">
    <property type="entry name" value="Chloramphenicol acetyltransferase-like domain"/>
    <property type="match status" value="1"/>
</dbReference>
<comment type="caution">
    <text evidence="4">The sequence shown here is derived from an EMBL/GenBank/DDBJ whole genome shotgun (WGS) entry which is preliminary data.</text>
</comment>
<dbReference type="SUPFAM" id="SSF47336">
    <property type="entry name" value="ACP-like"/>
    <property type="match status" value="1"/>
</dbReference>
<dbReference type="InterPro" id="IPR029058">
    <property type="entry name" value="AB_hydrolase_fold"/>
</dbReference>
<dbReference type="Gene3D" id="3.30.559.30">
    <property type="entry name" value="Nonribosomal peptide synthetase, condensation domain"/>
    <property type="match status" value="1"/>
</dbReference>
<gene>
    <name evidence="4" type="ORF">F0357_07740</name>
</gene>
<dbReference type="Pfam" id="PF00668">
    <property type="entry name" value="Condensation"/>
    <property type="match status" value="1"/>
</dbReference>
<dbReference type="SUPFAM" id="SSF56801">
    <property type="entry name" value="Acetyl-CoA synthetase-like"/>
    <property type="match status" value="1"/>
</dbReference>
<dbReference type="Pfam" id="PF13193">
    <property type="entry name" value="AMP-binding_C"/>
    <property type="match status" value="1"/>
</dbReference>
<dbReference type="InterPro" id="IPR025110">
    <property type="entry name" value="AMP-bd_C"/>
</dbReference>
<dbReference type="InterPro" id="IPR009081">
    <property type="entry name" value="PP-bd_ACP"/>
</dbReference>
<keyword evidence="2" id="KW-0597">Phosphoprotein</keyword>
<evidence type="ECO:0000256" key="2">
    <source>
        <dbReference type="ARBA" id="ARBA00022553"/>
    </source>
</evidence>
<proteinExistence type="predicted"/>
<dbReference type="InterPro" id="IPR045851">
    <property type="entry name" value="AMP-bd_C_sf"/>
</dbReference>
<dbReference type="InterPro" id="IPR042099">
    <property type="entry name" value="ANL_N_sf"/>
</dbReference>
<dbReference type="InterPro" id="IPR001242">
    <property type="entry name" value="Condensation_dom"/>
</dbReference>
<dbReference type="Proteomes" id="UP000332515">
    <property type="component" value="Unassembled WGS sequence"/>
</dbReference>
<dbReference type="RefSeq" id="WP_312861500.1">
    <property type="nucleotide sequence ID" value="NZ_VWNA01000001.1"/>
</dbReference>
<dbReference type="AlphaFoldDB" id="A0A6A7Y472"/>
<dbReference type="InterPro" id="IPR020845">
    <property type="entry name" value="AMP-binding_CS"/>
</dbReference>
<dbReference type="Gene3D" id="3.40.50.12780">
    <property type="entry name" value="N-terminal domain of ligase-like"/>
    <property type="match status" value="1"/>
</dbReference>
<evidence type="ECO:0000313" key="4">
    <source>
        <dbReference type="EMBL" id="MQT12552.1"/>
    </source>
</evidence>
<organism evidence="4 5">
    <name type="scientific">Segnochrobactrum spirostomi</name>
    <dbReference type="NCBI Taxonomy" id="2608987"/>
    <lineage>
        <taxon>Bacteria</taxon>
        <taxon>Pseudomonadati</taxon>
        <taxon>Pseudomonadota</taxon>
        <taxon>Alphaproteobacteria</taxon>
        <taxon>Hyphomicrobiales</taxon>
        <taxon>Segnochrobactraceae</taxon>
        <taxon>Segnochrobactrum</taxon>
    </lineage>
</organism>
<dbReference type="Pfam" id="PF00501">
    <property type="entry name" value="AMP-binding"/>
    <property type="match status" value="1"/>
</dbReference>
<evidence type="ECO:0000256" key="1">
    <source>
        <dbReference type="ARBA" id="ARBA00022450"/>
    </source>
</evidence>
<dbReference type="CDD" id="cd05930">
    <property type="entry name" value="A_NRPS"/>
    <property type="match status" value="1"/>
</dbReference>
<keyword evidence="5" id="KW-1185">Reference proteome</keyword>
<protein>
    <submittedName>
        <fullName evidence="4">Amino acid adenylation domain-containing protein</fullName>
    </submittedName>
</protein>
<dbReference type="GO" id="GO:0031177">
    <property type="term" value="F:phosphopantetheine binding"/>
    <property type="evidence" value="ECO:0007669"/>
    <property type="project" value="InterPro"/>
</dbReference>
<keyword evidence="1" id="KW-0596">Phosphopantetheine</keyword>
<sequence length="1050" mass="112101">MARGPIEDIYALTDMQRAMLVRCVSYPDQPLYMGQWWALFEGALDERAFCAAWDSVVARHTALRSGVHWEIKKDPFQVALSAPAFAVEMLDWTAASDWRANLDALMAADRANPFDLKRPPLMRVRLVRLAGDRHVVLWTRHHLVVDGWSLGLIVDEVLAAYRGRAPAPVIPFRTYVDWDARRDREAASAFWSAALEGHVPQDPLVEPVGSAPIIGERAVDLPPVLAARLTALSRGERLTLSTLVEGAWGLVLARAAGADDVLFGCVETVRPPELLGDQSSHLVGPQIGILPARVTIDDSPLRVWLARLQAGRAAGRDAGPIGLDIVRDLLDLPRTALPMTSLIAVQTYPLDLAAAFAAAGLSLRDMGDVTLPDMPLNLMVEIGDGLTIKLMFDRRHVSDPLADQYLAMIETALRRLPDALDAPASAFDVLPEATVRVLTEDFVGAPLSVAEATVPAQILAHIRARPDAPAVWAGGRIMTYGALGAFAAGVATRLAEAGAAPGARVGVLLDRAPETIAAIVGVHFAGAAYVPVDPEAPPERRARIFEAAGVAAIVTDRAHAPAGATCPLVLIEDIVPDVGALGAIEPPGPEAEAYLIFTSGSTGTPKGVSIGHDNLRYHAAASAAEYPDHPIRCLLLTFPLFFDGSVTGLFCTLAEGGMLALPGASEAKDPERLASLIRAAGVTHTCMMPSLWGLILDAAGPDGLPTMQVARVAAEPCPAALVAQHAARLPSCRICNEYGPTEGTVWVTVEQARPETIEGSVAIGHTIAGTRLYVIDGHGRLCPIGTIGELVISGPAVARFYVGVPPGTALRWRPNPFCADPTFAPTYRTGDRVSYGFDGRLYFHGRRDRQLKISGYRIEPGEVEAAILWEPAIVEAAVVAEEGEGRTARLVAHIAGTDMPADEALRAALATKLPAYMIPQAFVRHGRLPRTANGKVDRAALPRSAAADAPREAPAGEREEALAAIWRDLLGVQDIGRRDDFFAHGGSSLLAMQMIARIRRELSLPAEVSDIFEAPNIADLALRLASRTADSAGEGLAIAPRRRARVELPI</sequence>
<accession>A0A6A7Y472</accession>
<dbReference type="GO" id="GO:0003824">
    <property type="term" value="F:catalytic activity"/>
    <property type="evidence" value="ECO:0007669"/>
    <property type="project" value="InterPro"/>
</dbReference>
<dbReference type="GO" id="GO:0044550">
    <property type="term" value="P:secondary metabolite biosynthetic process"/>
    <property type="evidence" value="ECO:0007669"/>
    <property type="project" value="TreeGrafter"/>
</dbReference>
<evidence type="ECO:0000313" key="5">
    <source>
        <dbReference type="Proteomes" id="UP000332515"/>
    </source>
</evidence>
<name>A0A6A7Y472_9HYPH</name>
<dbReference type="InterPro" id="IPR000873">
    <property type="entry name" value="AMP-dep_synth/lig_dom"/>
</dbReference>
<dbReference type="NCBIfam" id="TIGR01733">
    <property type="entry name" value="AA-adenyl-dom"/>
    <property type="match status" value="1"/>
</dbReference>
<dbReference type="SUPFAM" id="SSF52777">
    <property type="entry name" value="CoA-dependent acyltransferases"/>
    <property type="match status" value="2"/>
</dbReference>
<reference evidence="4 5" key="1">
    <citation type="submission" date="2019-09" db="EMBL/GenBank/DDBJ databases">
        <title>Segnochrobactrum spirostomi gen. nov., sp. nov., isolated from the ciliate Spirostomum cf. yagiui and description of a novel family, Segnochrobactraceae fam. nov. within the order Rhizobiales of the class Alphaproteobacteria.</title>
        <authorList>
            <person name="Akter S."/>
            <person name="Shazib S.U.A."/>
            <person name="Shin M.K."/>
        </authorList>
    </citation>
    <scope>NUCLEOTIDE SEQUENCE [LARGE SCALE GENOMIC DNA]</scope>
    <source>
        <strain evidence="4 5">Sp-1</strain>
    </source>
</reference>
<dbReference type="InterPro" id="IPR023213">
    <property type="entry name" value="CAT-like_dom_sf"/>
</dbReference>
<dbReference type="PROSITE" id="PS00455">
    <property type="entry name" value="AMP_BINDING"/>
    <property type="match status" value="1"/>
</dbReference>
<evidence type="ECO:0000259" key="3">
    <source>
        <dbReference type="PROSITE" id="PS50075"/>
    </source>
</evidence>
<dbReference type="PANTHER" id="PTHR45527:SF1">
    <property type="entry name" value="FATTY ACID SYNTHASE"/>
    <property type="match status" value="1"/>
</dbReference>
<dbReference type="InterPro" id="IPR010071">
    <property type="entry name" value="AA_adenyl_dom"/>
</dbReference>
<dbReference type="GO" id="GO:0005737">
    <property type="term" value="C:cytoplasm"/>
    <property type="evidence" value="ECO:0007669"/>
    <property type="project" value="TreeGrafter"/>
</dbReference>
<dbReference type="GO" id="GO:0072330">
    <property type="term" value="P:monocarboxylic acid biosynthetic process"/>
    <property type="evidence" value="ECO:0007669"/>
    <property type="project" value="UniProtKB-ARBA"/>
</dbReference>
<dbReference type="InterPro" id="IPR036736">
    <property type="entry name" value="ACP-like_sf"/>
</dbReference>
<feature type="domain" description="Carrier" evidence="3">
    <location>
        <begin position="953"/>
        <end position="1028"/>
    </location>
</feature>